<dbReference type="PANTHER" id="PTHR45661">
    <property type="entry name" value="SURFACE ANTIGEN"/>
    <property type="match status" value="1"/>
</dbReference>
<proteinExistence type="predicted"/>
<dbReference type="Gene3D" id="3.80.10.10">
    <property type="entry name" value="Ribonuclease Inhibitor"/>
    <property type="match status" value="1"/>
</dbReference>
<evidence type="ECO:0000313" key="2">
    <source>
        <dbReference type="Proteomes" id="UP000078387"/>
    </source>
</evidence>
<dbReference type="VEuPathDB" id="AmoebaDB:KM1_036140"/>
<evidence type="ECO:0000313" key="1">
    <source>
        <dbReference type="EMBL" id="GAT95156.1"/>
    </source>
</evidence>
<dbReference type="EMBL" id="BDEQ01000001">
    <property type="protein sequence ID" value="GAT95156.1"/>
    <property type="molecule type" value="Genomic_DNA"/>
</dbReference>
<dbReference type="VEuPathDB" id="AmoebaDB:EHI7A_037950"/>
<dbReference type="VEuPathDB" id="AmoebaDB:EHI8A_036730"/>
<dbReference type="VEuPathDB" id="AmoebaDB:EHI5A_060750"/>
<dbReference type="AlphaFoldDB" id="A0A5K1UH79"/>
<name>A0A5K1UH79_ENTHI</name>
<comment type="caution">
    <text evidence="1">The sequence shown here is derived from an EMBL/GenBank/DDBJ whole genome shotgun (WGS) entry which is preliminary data.</text>
</comment>
<dbReference type="Proteomes" id="UP000078387">
    <property type="component" value="Unassembled WGS sequence"/>
</dbReference>
<gene>
    <name evidence="1" type="ORF">CL6EHI_062750</name>
</gene>
<protein>
    <submittedName>
        <fullName evidence="1">Leucine rich repeat protein bspa family</fullName>
    </submittedName>
</protein>
<dbReference type="InterPro" id="IPR053139">
    <property type="entry name" value="Surface_bspA-like"/>
</dbReference>
<accession>A0A5K1UH79</accession>
<organism evidence="1 2">
    <name type="scientific">Entamoeba histolytica</name>
    <dbReference type="NCBI Taxonomy" id="5759"/>
    <lineage>
        <taxon>Eukaryota</taxon>
        <taxon>Amoebozoa</taxon>
        <taxon>Evosea</taxon>
        <taxon>Archamoebae</taxon>
        <taxon>Mastigamoebida</taxon>
        <taxon>Entamoebidae</taxon>
        <taxon>Entamoeba</taxon>
    </lineage>
</organism>
<dbReference type="OMA" id="IHENCFN"/>
<dbReference type="VEuPathDB" id="AmoebaDB:EHI_062750"/>
<dbReference type="InterPro" id="IPR026906">
    <property type="entry name" value="LRR_5"/>
</dbReference>
<dbReference type="PANTHER" id="PTHR45661:SF3">
    <property type="entry name" value="IG-LIKE DOMAIN-CONTAINING PROTEIN"/>
    <property type="match status" value="1"/>
</dbReference>
<sequence length="395" mass="45825">MGLVDRYSMLIIAQYFPTINDLFHVMLVNKKFINLNELFHYNPYDISINQLKYFPYLHTLHFYKSITIHEVPKVFKIIIHFDISYFQLLNYQKQFQRKVEGKRVILTEIERNDLNIYNLDEVPSEVTILGQSCFALLDIESLNFSPQIHEVHENCFNGIDKCSSLVIPTTLTFIDQFSFSNSSLKSITIHDGILLRMKAFDYCGDVTEIHLTTGKKFHGFVDTSLQELFKEKKIETPNVYFDTFSIAFLEDASVIPKEYKYITDYCFNEEIINTIHLSEGVIHLGIRSFKNCYSLSNIYLPNSLTSIGKGCFSGCSSLSQITIPSNITSIPQKCFKNCRSLSSISFNGKITEFGFEWNKNTQVLCSVEQKKKKEDDSFNYNKNKLLQIYFECHSN</sequence>
<dbReference type="Pfam" id="PF13306">
    <property type="entry name" value="LRR_5"/>
    <property type="match status" value="2"/>
</dbReference>
<dbReference type="SUPFAM" id="SSF52058">
    <property type="entry name" value="L domain-like"/>
    <property type="match status" value="1"/>
</dbReference>
<dbReference type="InterPro" id="IPR032675">
    <property type="entry name" value="LRR_dom_sf"/>
</dbReference>
<reference evidence="1 2" key="1">
    <citation type="submission" date="2016-05" db="EMBL/GenBank/DDBJ databases">
        <title>First whole genome sequencing of Entamoeba histolytica HM1:IMSS-clone-6.</title>
        <authorList>
            <person name="Mukherjee Avik.K."/>
            <person name="Izumyama S."/>
            <person name="Nakada-Tsukui K."/>
            <person name="Nozaki T."/>
        </authorList>
    </citation>
    <scope>NUCLEOTIDE SEQUENCE [LARGE SCALE GENOMIC DNA]</scope>
    <source>
        <strain evidence="1 2">HM1:IMSS clone 6</strain>
    </source>
</reference>